<protein>
    <submittedName>
        <fullName evidence="2">Uncharacterized protein</fullName>
    </submittedName>
</protein>
<dbReference type="AlphaFoldDB" id="A9LH27"/>
<evidence type="ECO:0000313" key="2">
    <source>
        <dbReference type="EMBL" id="ABX10704.1"/>
    </source>
</evidence>
<name>A9LH27_9BACT</name>
<gene>
    <name evidence="2" type="ORF">8FN_26</name>
</gene>
<organism evidence="2">
    <name type="scientific">uncultured planctomycete 8FN</name>
    <dbReference type="NCBI Taxonomy" id="455070"/>
    <lineage>
        <taxon>Bacteria</taxon>
        <taxon>Pseudomonadati</taxon>
        <taxon>Planctomycetota</taxon>
        <taxon>Planctomycetia</taxon>
        <taxon>Planctomycetales</taxon>
        <taxon>environmental samples</taxon>
    </lineage>
</organism>
<proteinExistence type="predicted"/>
<reference evidence="2" key="1">
    <citation type="journal article" date="2007" name="ISME J.">
        <title>Fosmids of novel marine Planctomycetes from the Namibian and Oregon coast upwelling systems and their cross-comparison with planctomycete genomes.</title>
        <authorList>
            <person name="Woebken D."/>
            <person name="Teeling H."/>
            <person name="Wecker P."/>
            <person name="Dumitriu A."/>
            <person name="Kostadinov I."/>
            <person name="DeLong E.F."/>
            <person name="Amann R."/>
            <person name="Gloeckner F.O."/>
        </authorList>
    </citation>
    <scope>NUCLEOTIDE SEQUENCE</scope>
</reference>
<feature type="transmembrane region" description="Helical" evidence="1">
    <location>
        <begin position="30"/>
        <end position="52"/>
    </location>
</feature>
<dbReference type="EMBL" id="EF591888">
    <property type="protein sequence ID" value="ABX10704.1"/>
    <property type="molecule type" value="Genomic_DNA"/>
</dbReference>
<keyword evidence="1" id="KW-0812">Transmembrane</keyword>
<keyword evidence="1" id="KW-0472">Membrane</keyword>
<sequence>MLIVGTISQRKLAFVGNLEKSLLNTRNPSWFADLTGFFVSWLAVVWPCRFLFLGFAQQFLNGPAGLRSSFPDPV</sequence>
<accession>A9LH27</accession>
<evidence type="ECO:0000256" key="1">
    <source>
        <dbReference type="SAM" id="Phobius"/>
    </source>
</evidence>
<keyword evidence="1" id="KW-1133">Transmembrane helix</keyword>